<dbReference type="Proteomes" id="UP000033483">
    <property type="component" value="Unassembled WGS sequence"/>
</dbReference>
<evidence type="ECO:0000256" key="3">
    <source>
        <dbReference type="ARBA" id="ARBA00038654"/>
    </source>
</evidence>
<dbReference type="PANTHER" id="PTHR45849:SF3">
    <property type="entry name" value="HISTONE CHAPERONE RTT106"/>
    <property type="match status" value="1"/>
</dbReference>
<dbReference type="SMART" id="SM01287">
    <property type="entry name" value="Rtt106"/>
    <property type="match status" value="1"/>
</dbReference>
<dbReference type="PANTHER" id="PTHR45849">
    <property type="entry name" value="FACT COMPLEX SUBUNIT SSRP1"/>
    <property type="match status" value="1"/>
</dbReference>
<accession>A0A0F4ZHK4</accession>
<feature type="region of interest" description="Disordered" evidence="4">
    <location>
        <begin position="52"/>
        <end position="72"/>
    </location>
</feature>
<dbReference type="InterPro" id="IPR011993">
    <property type="entry name" value="PH-like_dom_sf"/>
</dbReference>
<feature type="compositionally biased region" description="Acidic residues" evidence="4">
    <location>
        <begin position="357"/>
        <end position="370"/>
    </location>
</feature>
<comment type="function">
    <text evidence="2">Histones H3 and H4 chaperone involved in the nucleosome formation and heterochromatin silencing. Required for the deposition of H3K56ac-carrying H3-H4 complex onto newly-replicated DNA. Plays a role in the transcriptional regulation of the cell-cycle dependent histone genes by creating a repressive structure at the core histone gene promoter.</text>
</comment>
<evidence type="ECO:0000256" key="4">
    <source>
        <dbReference type="SAM" id="MobiDB-lite"/>
    </source>
</evidence>
<protein>
    <recommendedName>
        <fullName evidence="5">Histone chaperone RTT106/FACT complex subunit SPT16-like middle domain-containing protein</fullName>
    </recommendedName>
</protein>
<feature type="region of interest" description="Disordered" evidence="4">
    <location>
        <begin position="347"/>
        <end position="482"/>
    </location>
</feature>
<comment type="caution">
    <text evidence="6">The sequence shown here is derived from an EMBL/GenBank/DDBJ whole genome shotgun (WGS) entry which is preliminary data.</text>
</comment>
<evidence type="ECO:0000256" key="1">
    <source>
        <dbReference type="ARBA" id="ARBA00006159"/>
    </source>
</evidence>
<organism evidence="6 7">
    <name type="scientific">Thielaviopsis punctulata</name>
    <dbReference type="NCBI Taxonomy" id="72032"/>
    <lineage>
        <taxon>Eukaryota</taxon>
        <taxon>Fungi</taxon>
        <taxon>Dikarya</taxon>
        <taxon>Ascomycota</taxon>
        <taxon>Pezizomycotina</taxon>
        <taxon>Sordariomycetes</taxon>
        <taxon>Hypocreomycetidae</taxon>
        <taxon>Microascales</taxon>
        <taxon>Ceratocystidaceae</taxon>
        <taxon>Thielaviopsis</taxon>
    </lineage>
</organism>
<evidence type="ECO:0000259" key="5">
    <source>
        <dbReference type="SMART" id="SM01287"/>
    </source>
</evidence>
<evidence type="ECO:0000313" key="7">
    <source>
        <dbReference type="Proteomes" id="UP000033483"/>
    </source>
</evidence>
<keyword evidence="7" id="KW-1185">Reference proteome</keyword>
<feature type="compositionally biased region" description="Acidic residues" evidence="4">
    <location>
        <begin position="421"/>
        <end position="463"/>
    </location>
</feature>
<feature type="compositionally biased region" description="Basic and acidic residues" evidence="4">
    <location>
        <begin position="385"/>
        <end position="397"/>
    </location>
</feature>
<evidence type="ECO:0000313" key="6">
    <source>
        <dbReference type="EMBL" id="KKA29665.1"/>
    </source>
</evidence>
<reference evidence="6 7" key="1">
    <citation type="submission" date="2015-03" db="EMBL/GenBank/DDBJ databases">
        <authorList>
            <person name="Radwan O."/>
            <person name="Al-Naeli F.A."/>
            <person name="Rendon G.A."/>
            <person name="Fields C."/>
        </authorList>
    </citation>
    <scope>NUCLEOTIDE SEQUENCE [LARGE SCALE GENOMIC DNA]</scope>
    <source>
        <strain evidence="6">CR-DP1</strain>
    </source>
</reference>
<dbReference type="Gene3D" id="2.30.29.120">
    <property type="match status" value="1"/>
</dbReference>
<sequence length="482" mass="53181">MSGLDSARLSLVFQARPDILAGIQRAADSPDRVALFNDIANFVYDQLHSSEEPLSKRRRTDTPSAVAATNGASGESATVVAEPVQLEIKEISLSIPVRKKLDLCFTASGIYGRASGSTEPVPGSVFQWKDFEFAFYLPVPEKNQVQHNYILMPRGSSFTPKGATAPDPLVFTVNAGAPKPDTIAGPKAASAHSFSTDYHALFDWAFASFLRAAGSTVQIVASNPARFHSVVKQSHRPNEKAVHIKAFRGSKEGYLFFLATGILWGFKKPLLFIPLERIAAVSYTSVLQRTFNMVVEVFNEEATEEIEFSMIDQQDYQGIDERYVKKNGLQDRSMAEQRKAKLQLAENIKAAKSEPKAEEDEDIEMEEVADDGQGGPDVKNMSALERAEWEEEKRLQDAEDEEEEDYNPGSDGDSDGSGSSSEEESDGEGGEAEEEEEDDDEEEEDVKEEDDENEDIKQEEEEPQLPAKAPAPRIGGWAALNR</sequence>
<dbReference type="Pfam" id="PF08512">
    <property type="entry name" value="Rttp106-like_middle"/>
    <property type="match status" value="1"/>
</dbReference>
<comment type="subunit">
    <text evidence="3">Interacts with histones H3 and H4.</text>
</comment>
<proteinExistence type="inferred from homology"/>
<dbReference type="Gene3D" id="2.30.29.30">
    <property type="entry name" value="Pleckstrin-homology domain (PH domain)/Phosphotyrosine-binding domain (PTB)"/>
    <property type="match status" value="1"/>
</dbReference>
<dbReference type="InterPro" id="IPR013719">
    <property type="entry name" value="RTT106/SPT16-like_middle_dom"/>
</dbReference>
<evidence type="ECO:0000256" key="2">
    <source>
        <dbReference type="ARBA" id="ARBA00037550"/>
    </source>
</evidence>
<name>A0A0F4ZHK4_9PEZI</name>
<dbReference type="SUPFAM" id="SSF50729">
    <property type="entry name" value="PH domain-like"/>
    <property type="match status" value="1"/>
</dbReference>
<feature type="domain" description="Histone chaperone RTT106/FACT complex subunit SPT16-like middle" evidence="5">
    <location>
        <begin position="241"/>
        <end position="334"/>
    </location>
</feature>
<comment type="similarity">
    <text evidence="1">Belongs to the RTT106 family.</text>
</comment>
<dbReference type="GO" id="GO:0031491">
    <property type="term" value="F:nucleosome binding"/>
    <property type="evidence" value="ECO:0007669"/>
    <property type="project" value="TreeGrafter"/>
</dbReference>
<dbReference type="InterPro" id="IPR050454">
    <property type="entry name" value="RTT106/SSRP1_HistChap/FACT"/>
</dbReference>
<dbReference type="OrthoDB" id="75754at2759"/>
<gene>
    <name evidence="6" type="ORF">TD95_001346</name>
</gene>
<dbReference type="EMBL" id="LAEV01000758">
    <property type="protein sequence ID" value="KKA29665.1"/>
    <property type="molecule type" value="Genomic_DNA"/>
</dbReference>
<dbReference type="GO" id="GO:0042393">
    <property type="term" value="F:histone binding"/>
    <property type="evidence" value="ECO:0007669"/>
    <property type="project" value="TreeGrafter"/>
</dbReference>
<dbReference type="AlphaFoldDB" id="A0A0F4ZHK4"/>